<dbReference type="RefSeq" id="WP_018527625.1">
    <property type="nucleotide sequence ID" value="NZ_LPWH01000067.1"/>
</dbReference>
<dbReference type="InterPro" id="IPR036412">
    <property type="entry name" value="HAD-like_sf"/>
</dbReference>
<dbReference type="EMBL" id="LPWH01000067">
    <property type="protein sequence ID" value="POR01362.1"/>
    <property type="molecule type" value="Genomic_DNA"/>
</dbReference>
<dbReference type="NCBIfam" id="TIGR01490">
    <property type="entry name" value="HAD-SF-IB-hyp1"/>
    <property type="match status" value="1"/>
</dbReference>
<accession>A0A2S4JPD6</accession>
<dbReference type="PANTHER" id="PTHR43344">
    <property type="entry name" value="PHOSPHOSERINE PHOSPHATASE"/>
    <property type="match status" value="1"/>
</dbReference>
<dbReference type="PANTHER" id="PTHR43344:SF13">
    <property type="entry name" value="PHOSPHATASE RV3661-RELATED"/>
    <property type="match status" value="1"/>
</dbReference>
<gene>
    <name evidence="4" type="ORF">AU468_08590</name>
</gene>
<evidence type="ECO:0008006" key="6">
    <source>
        <dbReference type="Google" id="ProtNLM"/>
    </source>
</evidence>
<proteinExistence type="predicted"/>
<dbReference type="NCBIfam" id="TIGR01488">
    <property type="entry name" value="HAD-SF-IB"/>
    <property type="match status" value="1"/>
</dbReference>
<dbReference type="GO" id="GO:0046872">
    <property type="term" value="F:metal ion binding"/>
    <property type="evidence" value="ECO:0007669"/>
    <property type="project" value="UniProtKB-KW"/>
</dbReference>
<keyword evidence="3" id="KW-0460">Magnesium</keyword>
<dbReference type="Pfam" id="PF12710">
    <property type="entry name" value="HAD"/>
    <property type="match status" value="1"/>
</dbReference>
<evidence type="ECO:0000313" key="4">
    <source>
        <dbReference type="EMBL" id="POR01362.1"/>
    </source>
</evidence>
<dbReference type="Gene3D" id="3.40.50.1000">
    <property type="entry name" value="HAD superfamily/HAD-like"/>
    <property type="match status" value="1"/>
</dbReference>
<organism evidence="4 5">
    <name type="scientific">Alkalispirochaeta sphaeroplastigenens</name>
    <dbReference type="NCBI Taxonomy" id="1187066"/>
    <lineage>
        <taxon>Bacteria</taxon>
        <taxon>Pseudomonadati</taxon>
        <taxon>Spirochaetota</taxon>
        <taxon>Spirochaetia</taxon>
        <taxon>Spirochaetales</taxon>
        <taxon>Spirochaetaceae</taxon>
        <taxon>Alkalispirochaeta</taxon>
    </lineage>
</organism>
<evidence type="ECO:0000256" key="2">
    <source>
        <dbReference type="ARBA" id="ARBA00022801"/>
    </source>
</evidence>
<dbReference type="AlphaFoldDB" id="A0A2S4JPD6"/>
<dbReference type="SUPFAM" id="SSF56784">
    <property type="entry name" value="HAD-like"/>
    <property type="match status" value="1"/>
</dbReference>
<keyword evidence="2" id="KW-0378">Hydrolase</keyword>
<evidence type="ECO:0000256" key="1">
    <source>
        <dbReference type="ARBA" id="ARBA00022723"/>
    </source>
</evidence>
<name>A0A2S4JPD6_9SPIO</name>
<dbReference type="InterPro" id="IPR050582">
    <property type="entry name" value="HAD-like_SerB"/>
</dbReference>
<keyword evidence="1" id="KW-0479">Metal-binding</keyword>
<dbReference type="GO" id="GO:0016787">
    <property type="term" value="F:hydrolase activity"/>
    <property type="evidence" value="ECO:0007669"/>
    <property type="project" value="UniProtKB-KW"/>
</dbReference>
<evidence type="ECO:0000313" key="5">
    <source>
        <dbReference type="Proteomes" id="UP000237350"/>
    </source>
</evidence>
<dbReference type="OrthoDB" id="368666at2"/>
<reference evidence="5" key="1">
    <citation type="submission" date="2015-12" db="EMBL/GenBank/DDBJ databases">
        <authorList>
            <person name="Lodha T.D."/>
            <person name="Chintalapati S."/>
            <person name="Chintalapati V.R."/>
            <person name="Sravanthi T."/>
        </authorList>
    </citation>
    <scope>NUCLEOTIDE SEQUENCE [LARGE SCALE GENOMIC DNA]</scope>
    <source>
        <strain evidence="5">JC133</strain>
    </source>
</reference>
<dbReference type="InterPro" id="IPR006385">
    <property type="entry name" value="HAD_hydro_SerB1"/>
</dbReference>
<sequence>MTGSLQFDPSRVAPGATAHVFDVDHTLTRHSTGALFAREGQRAGLFRWSQLASLPYYYLRYRLGALSLGAVTREITPLRGYSRDDLEELAYRTWQNRGQDDLYPPVRAYLDACRRNGAPVILATSTFDVILAPLKQALGIDQVISSRLEFDQEGFATGWLVGGPCYAEEKALRLKKLLGDLGIAPRDCAFYSDSHHDLPALRLAGTAVAVNPDRLLARRARREGWPVLRWDKPWQDHRAD</sequence>
<dbReference type="Proteomes" id="UP000237350">
    <property type="component" value="Unassembled WGS sequence"/>
</dbReference>
<keyword evidence="5" id="KW-1185">Reference proteome</keyword>
<protein>
    <recommendedName>
        <fullName evidence="6">HAD family hydrolase</fullName>
    </recommendedName>
</protein>
<dbReference type="Gene3D" id="1.20.1440.100">
    <property type="entry name" value="SG protein - dephosphorylation function"/>
    <property type="match status" value="1"/>
</dbReference>
<evidence type="ECO:0000256" key="3">
    <source>
        <dbReference type="ARBA" id="ARBA00022842"/>
    </source>
</evidence>
<dbReference type="InterPro" id="IPR023214">
    <property type="entry name" value="HAD_sf"/>
</dbReference>
<comment type="caution">
    <text evidence="4">The sequence shown here is derived from an EMBL/GenBank/DDBJ whole genome shotgun (WGS) entry which is preliminary data.</text>
</comment>